<evidence type="ECO:0000313" key="2">
    <source>
        <dbReference type="EMBL" id="QJA72339.1"/>
    </source>
</evidence>
<sequence length="67" mass="7226">MIKSIPLQPGESVTVVTSREGKKEIDYIVPDGFVAVVTIVIELYQKFPKGIFIPGQTEGLPGGRGKP</sequence>
<reference evidence="2" key="1">
    <citation type="submission" date="2020-03" db="EMBL/GenBank/DDBJ databases">
        <title>The deep terrestrial virosphere.</title>
        <authorList>
            <person name="Holmfeldt K."/>
            <person name="Nilsson E."/>
            <person name="Simone D."/>
            <person name="Lopez-Fernandez M."/>
            <person name="Wu X."/>
            <person name="de Brujin I."/>
            <person name="Lundin D."/>
            <person name="Andersson A."/>
            <person name="Bertilsson S."/>
            <person name="Dopson M."/>
        </authorList>
    </citation>
    <scope>NUCLEOTIDE SEQUENCE</scope>
    <source>
        <strain evidence="2">MM415A02797</strain>
        <strain evidence="1">MM415B01983</strain>
    </source>
</reference>
<dbReference type="AlphaFoldDB" id="A0A6M3JQB5"/>
<evidence type="ECO:0000313" key="1">
    <source>
        <dbReference type="EMBL" id="QJA55822.1"/>
    </source>
</evidence>
<proteinExistence type="predicted"/>
<dbReference type="EMBL" id="MT141943">
    <property type="protein sequence ID" value="QJA72339.1"/>
    <property type="molecule type" value="Genomic_DNA"/>
</dbReference>
<gene>
    <name evidence="2" type="ORF">MM415A02797_0012</name>
    <name evidence="1" type="ORF">MM415B01983_0003</name>
</gene>
<organism evidence="2">
    <name type="scientific">viral metagenome</name>
    <dbReference type="NCBI Taxonomy" id="1070528"/>
    <lineage>
        <taxon>unclassified sequences</taxon>
        <taxon>metagenomes</taxon>
        <taxon>organismal metagenomes</taxon>
    </lineage>
</organism>
<dbReference type="EMBL" id="MT141184">
    <property type="protein sequence ID" value="QJA55822.1"/>
    <property type="molecule type" value="Genomic_DNA"/>
</dbReference>
<name>A0A6M3JQB5_9ZZZZ</name>
<accession>A0A6M3JQB5</accession>
<protein>
    <submittedName>
        <fullName evidence="2">Uncharacterized protein</fullName>
    </submittedName>
</protein>